<dbReference type="AlphaFoldDB" id="A0AA49J4Q9"/>
<proteinExistence type="evidence at transcript level"/>
<keyword evidence="1" id="KW-0732">Signal</keyword>
<dbReference type="SUPFAM" id="SSF100910">
    <property type="entry name" value="Chemosensory protein Csp2"/>
    <property type="match status" value="1"/>
</dbReference>
<reference evidence="2" key="1">
    <citation type="journal article" date="2023" name="Proc. Natl. Acad. Sci. U.S.A.">
        <title>Sex-linked gene traffic underlies the acquisition of sexually dimorphic UV color vision in Heliconius butterflies.</title>
        <authorList>
            <person name="Chakraborty M."/>
            <person name="Lara A.G."/>
            <person name="Dang A."/>
            <person name="McCulloch K.J."/>
            <person name="Rainbow D."/>
            <person name="Carter D."/>
            <person name="Ngo L.T."/>
            <person name="Solares E."/>
            <person name="Said I."/>
            <person name="Corbett-Detig R.B."/>
            <person name="Gilbert L.E."/>
            <person name="Emerson J.J."/>
            <person name="Briscoe A.D."/>
        </authorList>
    </citation>
    <scope>NUCLEOTIDE SEQUENCE</scope>
</reference>
<dbReference type="EMBL" id="OQ236489">
    <property type="protein sequence ID" value="WIW78334.1"/>
    <property type="molecule type" value="mRNA"/>
</dbReference>
<name>A0AA49J4Q9_HELCH</name>
<evidence type="ECO:0000256" key="1">
    <source>
        <dbReference type="SAM" id="SignalP"/>
    </source>
</evidence>
<feature type="signal peptide" evidence="1">
    <location>
        <begin position="1"/>
        <end position="17"/>
    </location>
</feature>
<protein>
    <submittedName>
        <fullName evidence="2">Chemosensory protein 1</fullName>
    </submittedName>
</protein>
<dbReference type="Pfam" id="PF03392">
    <property type="entry name" value="OS-D"/>
    <property type="match status" value="1"/>
</dbReference>
<evidence type="ECO:0000313" key="2">
    <source>
        <dbReference type="EMBL" id="WIW78334.1"/>
    </source>
</evidence>
<dbReference type="PANTHER" id="PTHR11257:SF13">
    <property type="entry name" value="GEO07322P1"/>
    <property type="match status" value="1"/>
</dbReference>
<dbReference type="InterPro" id="IPR005055">
    <property type="entry name" value="A10/PebIII"/>
</dbReference>
<dbReference type="Gene3D" id="1.10.2080.10">
    <property type="entry name" value="Insect odorant-binding protein A10/Ejaculatory bulb-specific protein 3"/>
    <property type="match status" value="1"/>
</dbReference>
<gene>
    <name evidence="2" type="primary">CSP1</name>
</gene>
<reference evidence="2" key="2">
    <citation type="submission" date="2023-01" db="EMBL/GenBank/DDBJ databases">
        <authorList>
            <person name="Briscoe A.D."/>
        </authorList>
    </citation>
    <scope>NUCLEOTIDE SEQUENCE</scope>
</reference>
<dbReference type="InterPro" id="IPR036682">
    <property type="entry name" value="OS_D_A10/PebIII_sf"/>
</dbReference>
<feature type="chain" id="PRO_5041202824" evidence="1">
    <location>
        <begin position="18"/>
        <end position="122"/>
    </location>
</feature>
<organism evidence="2">
    <name type="scientific">Heliconius charithonia</name>
    <name type="common">Zebra longwing butterfly</name>
    <dbReference type="NCBI Taxonomy" id="33434"/>
    <lineage>
        <taxon>Eukaryota</taxon>
        <taxon>Metazoa</taxon>
        <taxon>Ecdysozoa</taxon>
        <taxon>Arthropoda</taxon>
        <taxon>Hexapoda</taxon>
        <taxon>Insecta</taxon>
        <taxon>Pterygota</taxon>
        <taxon>Neoptera</taxon>
        <taxon>Endopterygota</taxon>
        <taxon>Lepidoptera</taxon>
        <taxon>Glossata</taxon>
        <taxon>Ditrysia</taxon>
        <taxon>Papilionoidea</taxon>
        <taxon>Nymphalidae</taxon>
        <taxon>Heliconiinae</taxon>
        <taxon>Heliconiini</taxon>
        <taxon>Heliconius</taxon>
    </lineage>
</organism>
<dbReference type="PANTHER" id="PTHR11257">
    <property type="entry name" value="CHEMOSENSORY PROTEIN-RELATED"/>
    <property type="match status" value="1"/>
</dbReference>
<sequence>MKCILLLGFLVVSVALAEKYSDKYDDFDIYEVINNKRLMVSYLKCFLDQGRCTPEGKDVKMYIKDAMETGCEKCTEAQRKKARIVVSHVRNNEKDYWEDIKKKYDPNNEYKDIYEAFLARDD</sequence>
<accession>A0AA49J4Q9</accession>